<comment type="caution">
    <text evidence="5">The sequence shown here is derived from an EMBL/GenBank/DDBJ whole genome shotgun (WGS) entry which is preliminary data.</text>
</comment>
<feature type="domain" description="HD-GYP" evidence="4">
    <location>
        <begin position="653"/>
        <end position="846"/>
    </location>
</feature>
<keyword evidence="6" id="KW-1185">Reference proteome</keyword>
<dbReference type="PANTHER" id="PTHR45228:SF1">
    <property type="entry name" value="CYCLIC DI-GMP PHOSPHODIESTERASE TM_0186"/>
    <property type="match status" value="1"/>
</dbReference>
<dbReference type="GO" id="GO:0006355">
    <property type="term" value="P:regulation of DNA-templated transcription"/>
    <property type="evidence" value="ECO:0007669"/>
    <property type="project" value="InterPro"/>
</dbReference>
<gene>
    <name evidence="5" type="ORF">C7959_14418</name>
</gene>
<accession>A0A4R8GTI5</accession>
<keyword evidence="1" id="KW-0812">Transmembrane</keyword>
<dbReference type="Pfam" id="PF00989">
    <property type="entry name" value="PAS"/>
    <property type="match status" value="1"/>
</dbReference>
<dbReference type="SMART" id="SM00267">
    <property type="entry name" value="GGDEF"/>
    <property type="match status" value="1"/>
</dbReference>
<dbReference type="Gene3D" id="1.10.3210.10">
    <property type="entry name" value="Hypothetical protein af1432"/>
    <property type="match status" value="1"/>
</dbReference>
<proteinExistence type="predicted"/>
<dbReference type="PROSITE" id="PS50112">
    <property type="entry name" value="PAS"/>
    <property type="match status" value="1"/>
</dbReference>
<evidence type="ECO:0000259" key="3">
    <source>
        <dbReference type="PROSITE" id="PS50887"/>
    </source>
</evidence>
<dbReference type="Proteomes" id="UP000295832">
    <property type="component" value="Unassembled WGS sequence"/>
</dbReference>
<dbReference type="SMART" id="SM00091">
    <property type="entry name" value="PAS"/>
    <property type="match status" value="1"/>
</dbReference>
<feature type="domain" description="GGDEF" evidence="3">
    <location>
        <begin position="532"/>
        <end position="661"/>
    </location>
</feature>
<dbReference type="RefSeq" id="WP_134118879.1">
    <property type="nucleotide sequence ID" value="NZ_SOEG01000044.1"/>
</dbReference>
<dbReference type="SUPFAM" id="SSF55785">
    <property type="entry name" value="PYP-like sensor domain (PAS domain)"/>
    <property type="match status" value="1"/>
</dbReference>
<dbReference type="InterPro" id="IPR029787">
    <property type="entry name" value="Nucleotide_cyclase"/>
</dbReference>
<dbReference type="Gene3D" id="3.30.450.20">
    <property type="entry name" value="PAS domain"/>
    <property type="match status" value="1"/>
</dbReference>
<keyword evidence="1" id="KW-0472">Membrane</keyword>
<dbReference type="CDD" id="cd01949">
    <property type="entry name" value="GGDEF"/>
    <property type="match status" value="1"/>
</dbReference>
<sequence>MKLKKILALALIILSLLLYTTTIIAYEDVDKVNLLIIHSYHQGFSWTDKIDNGLKEYLAEDSREIDIHTEYLDTKLVADEKHLNNIYNLFKYKFKNSNFDLILASDDNALKFLFKYKKKLFPNVPVVFCGINNFSIEKLKKQDMYTGLIENIDILSTIKVALKLHPDFKNIIGVFDNTTTGKYNKQLFKKSITFLSNDINVLIYSIDGMDDLEDISDSFPEKSIMFLGSTMLKDRSGNLIPNQRVITLLTQDVDLPIYSFWDFFLGYGIVGGKLSSGYYQGKSAAEMSLEVIDGKRPEIKESSNIFMFDYKQLKKLGISLNNLPEDSVVINKPFSFYTEYKTLVWLTVSWIIIMGLIIFILIVNIIKRKSVEIKLKDSESKYRILFKNNGAATCIVDKDRTISLVNKELENLTGYSKEEIETKMSWEDFIYDQESLDKILEQHYQKREENNSSPYKYEINIVDKEGKIKTVLLQSKLIPGTERSIVSLLDITKRKAAEEKIKYINYHDDLTGLYNRKFYEEELKRLDTQRKMPLSIIIGDANGLKLTNDIFGHEMGDQLLQEMARLLKKSAREEDIISRWGGDEFGIILPNTDREDVARIIKRIKDNLANSDFGPIKPHIALGSATKFKVSQDREEIFSQAEDRMYKDKSNSKDSLDSPLLKSLLEELENENYEIEGHRDRTIRLSRQIGEKLDLTDREIERLTLLAKYHDVGKLAIKKEIINKDSPLEQKELEEFKQHPEIGYNIAKSFQALRIIADDILYHHENWDGSGYPEGLDGEDIPLLSRIMHVVDTYDALTHREYYILSNNKTYYGPLSQVEALEIIEDNASKIFDSKIVTILFEVVKS</sequence>
<dbReference type="SUPFAM" id="SSF109604">
    <property type="entry name" value="HD-domain/PDEase-like"/>
    <property type="match status" value="1"/>
</dbReference>
<evidence type="ECO:0000313" key="5">
    <source>
        <dbReference type="EMBL" id="TDX45433.1"/>
    </source>
</evidence>
<protein>
    <submittedName>
        <fullName evidence="5">PAS domain S-box-containing protein/diguanylate cyclase (GGDEF)-like protein</fullName>
    </submittedName>
</protein>
<dbReference type="InterPro" id="IPR003607">
    <property type="entry name" value="HD/PDEase_dom"/>
</dbReference>
<dbReference type="STRING" id="926561.GCA_000379025_03073"/>
<dbReference type="CDD" id="cd00130">
    <property type="entry name" value="PAS"/>
    <property type="match status" value="1"/>
</dbReference>
<dbReference type="NCBIfam" id="TIGR00254">
    <property type="entry name" value="GGDEF"/>
    <property type="match status" value="1"/>
</dbReference>
<dbReference type="InterPro" id="IPR013767">
    <property type="entry name" value="PAS_fold"/>
</dbReference>
<reference evidence="5 6" key="1">
    <citation type="submission" date="2019-03" db="EMBL/GenBank/DDBJ databases">
        <title>Subsurface microbial communities from deep shales in Ohio and West Virginia, USA.</title>
        <authorList>
            <person name="Wrighton K."/>
        </authorList>
    </citation>
    <scope>NUCLEOTIDE SEQUENCE [LARGE SCALE GENOMIC DNA]</scope>
    <source>
        <strain evidence="5 6">MSL 6dP</strain>
    </source>
</reference>
<dbReference type="InterPro" id="IPR000160">
    <property type="entry name" value="GGDEF_dom"/>
</dbReference>
<dbReference type="Pfam" id="PF00990">
    <property type="entry name" value="GGDEF"/>
    <property type="match status" value="1"/>
</dbReference>
<name>A0A4R8GTI5_9FIRM</name>
<dbReference type="CDD" id="cd00077">
    <property type="entry name" value="HDc"/>
    <property type="match status" value="1"/>
</dbReference>
<dbReference type="InterPro" id="IPR037522">
    <property type="entry name" value="HD_GYP_dom"/>
</dbReference>
<dbReference type="EMBL" id="SOEG01000044">
    <property type="protein sequence ID" value="TDX45433.1"/>
    <property type="molecule type" value="Genomic_DNA"/>
</dbReference>
<feature type="transmembrane region" description="Helical" evidence="1">
    <location>
        <begin position="343"/>
        <end position="366"/>
    </location>
</feature>
<dbReference type="InterPro" id="IPR000014">
    <property type="entry name" value="PAS"/>
</dbReference>
<evidence type="ECO:0000313" key="6">
    <source>
        <dbReference type="Proteomes" id="UP000295832"/>
    </source>
</evidence>
<dbReference type="InterPro" id="IPR052020">
    <property type="entry name" value="Cyclic_di-GMP/3'3'-cGAMP_PDE"/>
</dbReference>
<dbReference type="PANTHER" id="PTHR45228">
    <property type="entry name" value="CYCLIC DI-GMP PHOSPHODIESTERASE TM_0186-RELATED"/>
    <property type="match status" value="1"/>
</dbReference>
<evidence type="ECO:0000256" key="1">
    <source>
        <dbReference type="SAM" id="Phobius"/>
    </source>
</evidence>
<dbReference type="AlphaFoldDB" id="A0A4R8GTI5"/>
<evidence type="ECO:0000259" key="2">
    <source>
        <dbReference type="PROSITE" id="PS50112"/>
    </source>
</evidence>
<dbReference type="PROSITE" id="PS51832">
    <property type="entry name" value="HD_GYP"/>
    <property type="match status" value="1"/>
</dbReference>
<dbReference type="InterPro" id="IPR043128">
    <property type="entry name" value="Rev_trsase/Diguanyl_cyclase"/>
</dbReference>
<keyword evidence="1" id="KW-1133">Transmembrane helix</keyword>
<dbReference type="SUPFAM" id="SSF55073">
    <property type="entry name" value="Nucleotide cyclase"/>
    <property type="match status" value="1"/>
</dbReference>
<feature type="domain" description="PAS" evidence="2">
    <location>
        <begin position="378"/>
        <end position="434"/>
    </location>
</feature>
<dbReference type="Gene3D" id="3.30.70.270">
    <property type="match status" value="1"/>
</dbReference>
<dbReference type="Pfam" id="PF13487">
    <property type="entry name" value="HD_5"/>
    <property type="match status" value="1"/>
</dbReference>
<organism evidence="5 6">
    <name type="scientific">Orenia marismortui</name>
    <dbReference type="NCBI Taxonomy" id="46469"/>
    <lineage>
        <taxon>Bacteria</taxon>
        <taxon>Bacillati</taxon>
        <taxon>Bacillota</taxon>
        <taxon>Clostridia</taxon>
        <taxon>Halanaerobiales</taxon>
        <taxon>Halobacteroidaceae</taxon>
        <taxon>Orenia</taxon>
    </lineage>
</organism>
<dbReference type="InterPro" id="IPR035965">
    <property type="entry name" value="PAS-like_dom_sf"/>
</dbReference>
<evidence type="ECO:0000259" key="4">
    <source>
        <dbReference type="PROSITE" id="PS51832"/>
    </source>
</evidence>
<dbReference type="PROSITE" id="PS50887">
    <property type="entry name" value="GGDEF"/>
    <property type="match status" value="1"/>
</dbReference>
<dbReference type="Gene3D" id="3.40.50.2300">
    <property type="match status" value="2"/>
</dbReference>
<dbReference type="NCBIfam" id="TIGR00229">
    <property type="entry name" value="sensory_box"/>
    <property type="match status" value="1"/>
</dbReference>